<gene>
    <name evidence="3" type="ORF">CLV29_2719</name>
</gene>
<dbReference type="PANTHER" id="PTHR12993">
    <property type="entry name" value="N-ACETYLGLUCOSAMINYL-PHOSPHATIDYLINOSITOL DE-N-ACETYLASE-RELATED"/>
    <property type="match status" value="1"/>
</dbReference>
<feature type="region of interest" description="Disordered" evidence="2">
    <location>
        <begin position="104"/>
        <end position="141"/>
    </location>
</feature>
<dbReference type="InterPro" id="IPR024078">
    <property type="entry name" value="LmbE-like_dom_sf"/>
</dbReference>
<organism evidence="3 4">
    <name type="scientific">Naumannella halotolerans</name>
    <dbReference type="NCBI Taxonomy" id="993414"/>
    <lineage>
        <taxon>Bacteria</taxon>
        <taxon>Bacillati</taxon>
        <taxon>Actinomycetota</taxon>
        <taxon>Actinomycetes</taxon>
        <taxon>Propionibacteriales</taxon>
        <taxon>Propionibacteriaceae</taxon>
        <taxon>Naumannella</taxon>
    </lineage>
</organism>
<proteinExistence type="predicted"/>
<reference evidence="3 4" key="1">
    <citation type="submission" date="2019-03" db="EMBL/GenBank/DDBJ databases">
        <title>Genomic Encyclopedia of Archaeal and Bacterial Type Strains, Phase II (KMG-II): from individual species to whole genera.</title>
        <authorList>
            <person name="Goeker M."/>
        </authorList>
    </citation>
    <scope>NUCLEOTIDE SEQUENCE [LARGE SCALE GENOMIC DNA]</scope>
    <source>
        <strain evidence="3 4">DSM 24323</strain>
    </source>
</reference>
<protein>
    <submittedName>
        <fullName evidence="3">N-acetyl-1-D-myo-inositol-2-amino-2-deoxy-alpha-D-glucopyranoside deacetylase</fullName>
    </submittedName>
</protein>
<name>A0A4R7J2J1_9ACTN</name>
<dbReference type="GO" id="GO:0016137">
    <property type="term" value="P:glycoside metabolic process"/>
    <property type="evidence" value="ECO:0007669"/>
    <property type="project" value="UniProtKB-ARBA"/>
</dbReference>
<dbReference type="RefSeq" id="WP_208292957.1">
    <property type="nucleotide sequence ID" value="NZ_SOAW01000002.1"/>
</dbReference>
<evidence type="ECO:0000313" key="3">
    <source>
        <dbReference type="EMBL" id="TDT31304.1"/>
    </source>
</evidence>
<accession>A0A4R7J2J1</accession>
<dbReference type="Pfam" id="PF02585">
    <property type="entry name" value="PIG-L"/>
    <property type="match status" value="1"/>
</dbReference>
<keyword evidence="1" id="KW-0862">Zinc</keyword>
<dbReference type="Gene3D" id="3.40.50.10320">
    <property type="entry name" value="LmbE-like"/>
    <property type="match status" value="1"/>
</dbReference>
<keyword evidence="4" id="KW-1185">Reference proteome</keyword>
<dbReference type="Proteomes" id="UP000295371">
    <property type="component" value="Unassembled WGS sequence"/>
</dbReference>
<dbReference type="GO" id="GO:0016811">
    <property type="term" value="F:hydrolase activity, acting on carbon-nitrogen (but not peptide) bonds, in linear amides"/>
    <property type="evidence" value="ECO:0007669"/>
    <property type="project" value="TreeGrafter"/>
</dbReference>
<evidence type="ECO:0000313" key="4">
    <source>
        <dbReference type="Proteomes" id="UP000295371"/>
    </source>
</evidence>
<evidence type="ECO:0000256" key="2">
    <source>
        <dbReference type="SAM" id="MobiDB-lite"/>
    </source>
</evidence>
<dbReference type="EMBL" id="SOAW01000002">
    <property type="protein sequence ID" value="TDT31304.1"/>
    <property type="molecule type" value="Genomic_DNA"/>
</dbReference>
<feature type="compositionally biased region" description="Low complexity" evidence="2">
    <location>
        <begin position="104"/>
        <end position="115"/>
    </location>
</feature>
<evidence type="ECO:0000256" key="1">
    <source>
        <dbReference type="ARBA" id="ARBA00022833"/>
    </source>
</evidence>
<dbReference type="PANTHER" id="PTHR12993:SF26">
    <property type="entry name" value="1D-MYO-INOSITOL 2-ACETAMIDO-2-DEOXY-ALPHA-D-GLUCOPYRANOSIDE DEACETYLASE"/>
    <property type="match status" value="1"/>
</dbReference>
<comment type="caution">
    <text evidence="3">The sequence shown here is derived from an EMBL/GenBank/DDBJ whole genome shotgun (WGS) entry which is preliminary data.</text>
</comment>
<dbReference type="SUPFAM" id="SSF102588">
    <property type="entry name" value="LmbE-like"/>
    <property type="match status" value="1"/>
</dbReference>
<sequence>MSQQPSAGASMINRAEPFVGVQRVLFLHAHPDDETIATGALIAALNDAGVEVFLLTATRGEQGEIVAGSLPPELTGAELSAARGAELAAALDALGGVQHAYLGEPPARAESAPPRQYADSGMEWMPNGLAGPGPDSGPDALTSAAEEEVLADLRAMIDFAQPDLIITYDEIGGYGHPDHVRLHTAGLRAGREAGVPVAEILDSSQVGEGTHWFELDGYRDVLVEALRCHRSQLSVVGDHIVHVGGQPDEIRTRIGLRRID</sequence>
<dbReference type="InterPro" id="IPR003737">
    <property type="entry name" value="GlcNAc_PI_deacetylase-related"/>
</dbReference>
<dbReference type="AlphaFoldDB" id="A0A4R7J2J1"/>